<dbReference type="Proteomes" id="UP001066276">
    <property type="component" value="Chromosome 2_1"/>
</dbReference>
<reference evidence="2" key="1">
    <citation type="journal article" date="2022" name="bioRxiv">
        <title>Sequencing and chromosome-scale assembly of the giantPleurodeles waltlgenome.</title>
        <authorList>
            <person name="Brown T."/>
            <person name="Elewa A."/>
            <person name="Iarovenko S."/>
            <person name="Subramanian E."/>
            <person name="Araus A.J."/>
            <person name="Petzold A."/>
            <person name="Susuki M."/>
            <person name="Suzuki K.-i.T."/>
            <person name="Hayashi T."/>
            <person name="Toyoda A."/>
            <person name="Oliveira C."/>
            <person name="Osipova E."/>
            <person name="Leigh N.D."/>
            <person name="Simon A."/>
            <person name="Yun M.H."/>
        </authorList>
    </citation>
    <scope>NUCLEOTIDE SEQUENCE</scope>
    <source>
        <strain evidence="2">20211129_DDA</strain>
        <tissue evidence="2">Liver</tissue>
    </source>
</reference>
<comment type="caution">
    <text evidence="2">The sequence shown here is derived from an EMBL/GenBank/DDBJ whole genome shotgun (WGS) entry which is preliminary data.</text>
</comment>
<gene>
    <name evidence="2" type="ORF">NDU88_003718</name>
</gene>
<keyword evidence="3" id="KW-1185">Reference proteome</keyword>
<sequence>MRALARTAPNSQKKAWHRRGKRPGSEGVKELCTEIRHERVSHRRRESQLMGLFSGFCRSVNRLATSTALISQRAVAAQVEAAHSSQDVAQGMVQITNVLDAMLTARSATPSELGVGDTEESFSLNSLAVLVMDPRRYSARHNTACELIQEVPARPLHTQVGCVVVKSDIEGHRGLPSHVELQ</sequence>
<feature type="region of interest" description="Disordered" evidence="1">
    <location>
        <begin position="1"/>
        <end position="27"/>
    </location>
</feature>
<name>A0AAV7VHK8_PLEWA</name>
<dbReference type="AlphaFoldDB" id="A0AAV7VHK8"/>
<protein>
    <submittedName>
        <fullName evidence="2">Uncharacterized protein</fullName>
    </submittedName>
</protein>
<evidence type="ECO:0000313" key="3">
    <source>
        <dbReference type="Proteomes" id="UP001066276"/>
    </source>
</evidence>
<proteinExistence type="predicted"/>
<dbReference type="EMBL" id="JANPWB010000003">
    <property type="protein sequence ID" value="KAJ1199886.1"/>
    <property type="molecule type" value="Genomic_DNA"/>
</dbReference>
<evidence type="ECO:0000256" key="1">
    <source>
        <dbReference type="SAM" id="MobiDB-lite"/>
    </source>
</evidence>
<organism evidence="2 3">
    <name type="scientific">Pleurodeles waltl</name>
    <name type="common">Iberian ribbed newt</name>
    <dbReference type="NCBI Taxonomy" id="8319"/>
    <lineage>
        <taxon>Eukaryota</taxon>
        <taxon>Metazoa</taxon>
        <taxon>Chordata</taxon>
        <taxon>Craniata</taxon>
        <taxon>Vertebrata</taxon>
        <taxon>Euteleostomi</taxon>
        <taxon>Amphibia</taxon>
        <taxon>Batrachia</taxon>
        <taxon>Caudata</taxon>
        <taxon>Salamandroidea</taxon>
        <taxon>Salamandridae</taxon>
        <taxon>Pleurodelinae</taxon>
        <taxon>Pleurodeles</taxon>
    </lineage>
</organism>
<evidence type="ECO:0000313" key="2">
    <source>
        <dbReference type="EMBL" id="KAJ1199886.1"/>
    </source>
</evidence>
<accession>A0AAV7VHK8</accession>